<keyword evidence="9 13" id="KW-0472">Membrane</keyword>
<feature type="transmembrane region" description="Helical" evidence="13">
    <location>
        <begin position="294"/>
        <end position="318"/>
    </location>
</feature>
<evidence type="ECO:0000256" key="7">
    <source>
        <dbReference type="ARBA" id="ARBA00022840"/>
    </source>
</evidence>
<feature type="domain" description="Leucine-rich repeat-containing N-terminal plant-type" evidence="15">
    <location>
        <begin position="33"/>
        <end position="70"/>
    </location>
</feature>
<dbReference type="Gene3D" id="3.80.10.10">
    <property type="entry name" value="Ribonuclease Inhibitor"/>
    <property type="match status" value="3"/>
</dbReference>
<feature type="signal peptide" evidence="14">
    <location>
        <begin position="1"/>
        <end position="26"/>
    </location>
</feature>
<keyword evidence="7" id="KW-0067">ATP-binding</keyword>
<dbReference type="InterPro" id="IPR032675">
    <property type="entry name" value="LRR_dom_sf"/>
</dbReference>
<evidence type="ECO:0000256" key="6">
    <source>
        <dbReference type="ARBA" id="ARBA00022741"/>
    </source>
</evidence>
<dbReference type="PANTHER" id="PTHR46084">
    <property type="entry name" value="PROTEIN MALE DISCOVERER 2"/>
    <property type="match status" value="1"/>
</dbReference>
<evidence type="ECO:0000256" key="5">
    <source>
        <dbReference type="ARBA" id="ARBA00022737"/>
    </source>
</evidence>
<dbReference type="InterPro" id="IPR001611">
    <property type="entry name" value="Leu-rich_rpt"/>
</dbReference>
<evidence type="ECO:0000256" key="1">
    <source>
        <dbReference type="ARBA" id="ARBA00004479"/>
    </source>
</evidence>
<evidence type="ECO:0000256" key="10">
    <source>
        <dbReference type="ARBA" id="ARBA00023170"/>
    </source>
</evidence>
<evidence type="ECO:0000259" key="15">
    <source>
        <dbReference type="Pfam" id="PF08263"/>
    </source>
</evidence>
<proteinExistence type="predicted"/>
<evidence type="ECO:0000256" key="4">
    <source>
        <dbReference type="ARBA" id="ARBA00022729"/>
    </source>
</evidence>
<dbReference type="GO" id="GO:0012505">
    <property type="term" value="C:endomembrane system"/>
    <property type="evidence" value="ECO:0007669"/>
    <property type="project" value="UniProtKB-SubCell"/>
</dbReference>
<keyword evidence="5" id="KW-0677">Repeat</keyword>
<evidence type="ECO:0000256" key="8">
    <source>
        <dbReference type="ARBA" id="ARBA00022989"/>
    </source>
</evidence>
<dbReference type="Gene3D" id="1.10.510.10">
    <property type="entry name" value="Transferase(Phosphotransferase) domain 1"/>
    <property type="match status" value="2"/>
</dbReference>
<dbReference type="PANTHER" id="PTHR46084:SF41">
    <property type="entry name" value="LRR RECEPTOR-LIKE SERINE_THREONINE-PROTEIN KINASE-RELATED"/>
    <property type="match status" value="1"/>
</dbReference>
<dbReference type="EMBL" id="LSRQ01001776">
    <property type="protein sequence ID" value="OAY76559.1"/>
    <property type="molecule type" value="Genomic_DNA"/>
</dbReference>
<organism evidence="16 17">
    <name type="scientific">Ananas comosus</name>
    <name type="common">Pineapple</name>
    <name type="synonym">Ananas ananas</name>
    <dbReference type="NCBI Taxonomy" id="4615"/>
    <lineage>
        <taxon>Eukaryota</taxon>
        <taxon>Viridiplantae</taxon>
        <taxon>Streptophyta</taxon>
        <taxon>Embryophyta</taxon>
        <taxon>Tracheophyta</taxon>
        <taxon>Spermatophyta</taxon>
        <taxon>Magnoliopsida</taxon>
        <taxon>Liliopsida</taxon>
        <taxon>Poales</taxon>
        <taxon>Bromeliaceae</taxon>
        <taxon>Bromelioideae</taxon>
        <taxon>Ananas</taxon>
    </lineage>
</organism>
<dbReference type="InterPro" id="IPR011009">
    <property type="entry name" value="Kinase-like_dom_sf"/>
</dbReference>
<evidence type="ECO:0000256" key="9">
    <source>
        <dbReference type="ARBA" id="ARBA00023136"/>
    </source>
</evidence>
<dbReference type="InterPro" id="IPR013210">
    <property type="entry name" value="LRR_N_plant-typ"/>
</dbReference>
<comment type="caution">
    <text evidence="16">The sequence shown here is derived from an EMBL/GenBank/DDBJ whole genome shotgun (WGS) entry which is preliminary data.</text>
</comment>
<feature type="transmembrane region" description="Helical" evidence="13">
    <location>
        <begin position="581"/>
        <end position="605"/>
    </location>
</feature>
<name>A0A199VHH7_ANACO</name>
<evidence type="ECO:0000256" key="12">
    <source>
        <dbReference type="ARBA" id="ARBA00037847"/>
    </source>
</evidence>
<protein>
    <submittedName>
        <fullName evidence="16">Putative LRR receptor-like serine/threonine-protein kinase</fullName>
    </submittedName>
</protein>
<dbReference type="SUPFAM" id="SSF56112">
    <property type="entry name" value="Protein kinase-like (PK-like)"/>
    <property type="match status" value="1"/>
</dbReference>
<feature type="chain" id="PRO_5008285888" evidence="14">
    <location>
        <begin position="27"/>
        <end position="905"/>
    </location>
</feature>
<evidence type="ECO:0000256" key="2">
    <source>
        <dbReference type="ARBA" id="ARBA00022614"/>
    </source>
</evidence>
<evidence type="ECO:0000256" key="11">
    <source>
        <dbReference type="ARBA" id="ARBA00023180"/>
    </source>
</evidence>
<evidence type="ECO:0000256" key="13">
    <source>
        <dbReference type="SAM" id="Phobius"/>
    </source>
</evidence>
<keyword evidence="8 13" id="KW-1133">Transmembrane helix</keyword>
<keyword evidence="6" id="KW-0547">Nucleotide-binding</keyword>
<keyword evidence="10 16" id="KW-0675">Receptor</keyword>
<dbReference type="AlphaFoldDB" id="A0A199VHH7"/>
<dbReference type="GO" id="GO:0016301">
    <property type="term" value="F:kinase activity"/>
    <property type="evidence" value="ECO:0007669"/>
    <property type="project" value="UniProtKB-KW"/>
</dbReference>
<keyword evidence="4 14" id="KW-0732">Signal</keyword>
<keyword evidence="16" id="KW-0808">Transferase</keyword>
<evidence type="ECO:0000313" key="17">
    <source>
        <dbReference type="Proteomes" id="UP000092600"/>
    </source>
</evidence>
<dbReference type="GO" id="GO:0005524">
    <property type="term" value="F:ATP binding"/>
    <property type="evidence" value="ECO:0007669"/>
    <property type="project" value="UniProtKB-KW"/>
</dbReference>
<dbReference type="STRING" id="4615.A0A199VHH7"/>
<dbReference type="Gene3D" id="3.30.200.20">
    <property type="entry name" value="Phosphorylase Kinase, domain 1"/>
    <property type="match status" value="1"/>
</dbReference>
<evidence type="ECO:0000256" key="3">
    <source>
        <dbReference type="ARBA" id="ARBA00022692"/>
    </source>
</evidence>
<dbReference type="Pfam" id="PF08263">
    <property type="entry name" value="LRRNT_2"/>
    <property type="match status" value="1"/>
</dbReference>
<dbReference type="Proteomes" id="UP000092600">
    <property type="component" value="Unassembled WGS sequence"/>
</dbReference>
<evidence type="ECO:0000256" key="14">
    <source>
        <dbReference type="SAM" id="SignalP"/>
    </source>
</evidence>
<evidence type="ECO:0000313" key="16">
    <source>
        <dbReference type="EMBL" id="OAY76559.1"/>
    </source>
</evidence>
<keyword evidence="16" id="KW-0418">Kinase</keyword>
<dbReference type="FunFam" id="3.80.10.10:FF:000101">
    <property type="entry name" value="LRR receptor-like serine/threonine-protein kinase ERECTA"/>
    <property type="match status" value="1"/>
</dbReference>
<accession>A0A199VHH7</accession>
<keyword evidence="3 13" id="KW-0812">Transmembrane</keyword>
<dbReference type="Pfam" id="PF00560">
    <property type="entry name" value="LRR_1"/>
    <property type="match status" value="4"/>
</dbReference>
<reference evidence="16 17" key="1">
    <citation type="journal article" date="2016" name="DNA Res.">
        <title>The draft genome of MD-2 pineapple using hybrid error correction of long reads.</title>
        <authorList>
            <person name="Redwan R.M."/>
            <person name="Saidin A."/>
            <person name="Kumar S.V."/>
        </authorList>
    </citation>
    <scope>NUCLEOTIDE SEQUENCE [LARGE SCALE GENOMIC DNA]</scope>
    <source>
        <strain evidence="17">cv. MD2</strain>
        <tissue evidence="16">Leaf</tissue>
    </source>
</reference>
<comment type="subcellular location">
    <subcellularLocation>
        <location evidence="12">Endomembrane system</location>
        <topology evidence="12">Single-pass membrane protein</topology>
    </subcellularLocation>
    <subcellularLocation>
        <location evidence="1">Membrane</location>
        <topology evidence="1">Single-pass type I membrane protein</topology>
    </subcellularLocation>
</comment>
<gene>
    <name evidence="16" type="ORF">ACMD2_10726</name>
</gene>
<keyword evidence="11" id="KW-0325">Glycoprotein</keyword>
<sequence>MRSSLGFPLLLLLAIKFGVLLVPTHSSLDSQAISALAAFKRAIFEDPLAVLSDWNAQGGDPCNWYGVVCSPSQDLVVSLNLSSSSLKGFLAPELGQLSSLQELHLDNNSLLGTIPKEIGLLKNLTVLDLSVNWLTGPVPPELGELTSITIINLRSNALTGSLPPELGNLNNLVELRIDRNRLHGPIPGSNNSNVPTTSSSMLDHSNGNGLCRFARLRVGDFSYNFFAGKVPACLKYLPRSSFQGNCFQDEYSVLQRTSQICNGSSAKSQQVGKEKYKQSNEWHKHQSLFMQPEWLLILEITTGVLVVVFVITGAATAAGNCKLKPTVKIPWKKIEELEGRHRNELEVACEDFSNIIGSSPDCILYKGTMKDGPEMLLLHCASLKKLDELSRILLSEKELLLWGSSKLQCRVDMRSSLGFAAATSRHQIGVLCAHSLLFRFPGTWTIIHFLEQYLKKLACEDLTVLDLSVNWLTGPVPPELGELTSITIMLDHSNGNGLCRFARLRVGDFSYNFFAGKVPACLKYLPRSSFQGNCFQDEYSVLQRTSQICNGSSAKSQQVGKEKYKQSNEWHKHQSLQQPEWLLILEITTGVLVVVFVITGAATAAGNCKLKPTVKIPWKKSKNWRADIAMSIDSEILKNIPRLSRQELEVACEDFSNIIGSSPDCILYKGTMKDGPEIAVIALCFSEEHWTSYHEFFFQNKLADLARLNHENVAKLLGSQLSWIRRMKVAIGIAKGLRYLHTELQPPFTIAELNTNAVYITEDFTPKKGSACVTNGGSFRDFVDCLEQRHSDVQGNTYAFGVILLELISGRPPYCKDGGCLEDWAREYLQHPEEIGKLVDPELENVKADDLAVICSVVSLCIEPDPSKRPSMQIIASVLENGINLSPAALLKDSPLAWAELALSS</sequence>
<dbReference type="GO" id="GO:0016020">
    <property type="term" value="C:membrane"/>
    <property type="evidence" value="ECO:0007669"/>
    <property type="project" value="UniProtKB-SubCell"/>
</dbReference>
<keyword evidence="2" id="KW-0433">Leucine-rich repeat</keyword>
<dbReference type="SUPFAM" id="SSF52058">
    <property type="entry name" value="L domain-like"/>
    <property type="match status" value="2"/>
</dbReference>